<dbReference type="AlphaFoldDB" id="Q4RDL6"/>
<organism evidence="1">
    <name type="scientific">Tetraodon nigroviridis</name>
    <name type="common">Spotted green pufferfish</name>
    <name type="synonym">Chelonodon nigroviridis</name>
    <dbReference type="NCBI Taxonomy" id="99883"/>
    <lineage>
        <taxon>Eukaryota</taxon>
        <taxon>Metazoa</taxon>
        <taxon>Chordata</taxon>
        <taxon>Craniata</taxon>
        <taxon>Vertebrata</taxon>
        <taxon>Euteleostomi</taxon>
        <taxon>Actinopterygii</taxon>
        <taxon>Neopterygii</taxon>
        <taxon>Teleostei</taxon>
        <taxon>Neoteleostei</taxon>
        <taxon>Acanthomorphata</taxon>
        <taxon>Eupercaria</taxon>
        <taxon>Tetraodontiformes</taxon>
        <taxon>Tetradontoidea</taxon>
        <taxon>Tetraodontidae</taxon>
        <taxon>Tetraodon</taxon>
    </lineage>
</organism>
<protein>
    <submittedName>
        <fullName evidence="1">(spotted green pufferfish) hypothetical protein</fullName>
    </submittedName>
</protein>
<dbReference type="KEGG" id="tng:GSTEN00036100G001"/>
<comment type="caution">
    <text evidence="1">The sequence shown here is derived from an EMBL/GenBank/DDBJ whole genome shotgun (WGS) entry which is preliminary data.</text>
</comment>
<name>Q4RDL6_TETNG</name>
<gene>
    <name evidence="1" type="ORF">GSTENG00036100001</name>
</gene>
<reference evidence="1" key="2">
    <citation type="submission" date="2004-02" db="EMBL/GenBank/DDBJ databases">
        <authorList>
            <consortium name="Genoscope"/>
            <consortium name="Whitehead Institute Centre for Genome Research"/>
        </authorList>
    </citation>
    <scope>NUCLEOTIDE SEQUENCE</scope>
</reference>
<sequence length="51" mass="5311">VNHLVDAKEASAGAWTSMAFSCPAQTTAVETFSVKTSKTATTASKKEADHP</sequence>
<feature type="non-terminal residue" evidence="1">
    <location>
        <position position="1"/>
    </location>
</feature>
<dbReference type="EMBL" id="CAAE01016212">
    <property type="protein sequence ID" value="CAG13516.1"/>
    <property type="molecule type" value="Genomic_DNA"/>
</dbReference>
<evidence type="ECO:0000313" key="1">
    <source>
        <dbReference type="EMBL" id="CAG13516.1"/>
    </source>
</evidence>
<accession>Q4RDL6</accession>
<reference evidence="1" key="1">
    <citation type="journal article" date="2004" name="Nature">
        <title>Genome duplication in the teleost fish Tetraodon nigroviridis reveals the early vertebrate proto-karyotype.</title>
        <authorList>
            <person name="Jaillon O."/>
            <person name="Aury J.-M."/>
            <person name="Brunet F."/>
            <person name="Petit J.-L."/>
            <person name="Stange-Thomann N."/>
            <person name="Mauceli E."/>
            <person name="Bouneau L."/>
            <person name="Fischer C."/>
            <person name="Ozouf-Costaz C."/>
            <person name="Bernot A."/>
            <person name="Nicaud S."/>
            <person name="Jaffe D."/>
            <person name="Fisher S."/>
            <person name="Lutfalla G."/>
            <person name="Dossat C."/>
            <person name="Segurens B."/>
            <person name="Dasilva C."/>
            <person name="Salanoubat M."/>
            <person name="Levy M."/>
            <person name="Boudet N."/>
            <person name="Castellano S."/>
            <person name="Anthouard V."/>
            <person name="Jubin C."/>
            <person name="Castelli V."/>
            <person name="Katinka M."/>
            <person name="Vacherie B."/>
            <person name="Biemont C."/>
            <person name="Skalli Z."/>
            <person name="Cattolico L."/>
            <person name="Poulain J."/>
            <person name="De Berardinis V."/>
            <person name="Cruaud C."/>
            <person name="Duprat S."/>
            <person name="Brottier P."/>
            <person name="Coutanceau J.-P."/>
            <person name="Gouzy J."/>
            <person name="Parra G."/>
            <person name="Lardier G."/>
            <person name="Chapple C."/>
            <person name="McKernan K.J."/>
            <person name="McEwan P."/>
            <person name="Bosak S."/>
            <person name="Kellis M."/>
            <person name="Volff J.-N."/>
            <person name="Guigo R."/>
            <person name="Zody M.C."/>
            <person name="Mesirov J."/>
            <person name="Lindblad-Toh K."/>
            <person name="Birren B."/>
            <person name="Nusbaum C."/>
            <person name="Kahn D."/>
            <person name="Robinson-Rechavi M."/>
            <person name="Laudet V."/>
            <person name="Schachter V."/>
            <person name="Quetier F."/>
            <person name="Saurin W."/>
            <person name="Scarpelli C."/>
            <person name="Wincker P."/>
            <person name="Lander E.S."/>
            <person name="Weissenbach J."/>
            <person name="Roest Crollius H."/>
        </authorList>
    </citation>
    <scope>NUCLEOTIDE SEQUENCE [LARGE SCALE GENOMIC DNA]</scope>
</reference>
<proteinExistence type="predicted"/>